<feature type="binding site" evidence="4">
    <location>
        <position position="203"/>
    </location>
    <ligand>
        <name>Mn(2+)</name>
        <dbReference type="ChEBI" id="CHEBI:29035"/>
        <label>1</label>
    </ligand>
</feature>
<dbReference type="SUPFAM" id="SSF52768">
    <property type="entry name" value="Arginase/deacetylase"/>
    <property type="match status" value="1"/>
</dbReference>
<dbReference type="CDD" id="cd11592">
    <property type="entry name" value="Agmatinase_PAH"/>
    <property type="match status" value="1"/>
</dbReference>
<feature type="binding site" evidence="4">
    <location>
        <position position="292"/>
    </location>
    <ligand>
        <name>Mn(2+)</name>
        <dbReference type="ChEBI" id="CHEBI:29035"/>
        <label>1</label>
    </ligand>
</feature>
<dbReference type="GO" id="GO:0046872">
    <property type="term" value="F:metal ion binding"/>
    <property type="evidence" value="ECO:0007669"/>
    <property type="project" value="UniProtKB-KW"/>
</dbReference>
<dbReference type="InterPro" id="IPR006035">
    <property type="entry name" value="Ureohydrolase"/>
</dbReference>
<dbReference type="PRINTS" id="PR00116">
    <property type="entry name" value="ARGINASE"/>
</dbReference>
<dbReference type="Pfam" id="PF00491">
    <property type="entry name" value="Arginase"/>
    <property type="match status" value="1"/>
</dbReference>
<feature type="binding site" evidence="4">
    <location>
        <position position="199"/>
    </location>
    <ligand>
        <name>Mn(2+)</name>
        <dbReference type="ChEBI" id="CHEBI:29035"/>
        <label>1</label>
    </ligand>
</feature>
<comment type="cofactor">
    <cofactor evidence="4">
        <name>Mn(2+)</name>
        <dbReference type="ChEBI" id="CHEBI:29035"/>
    </cofactor>
    <text evidence="4">Binds 2 manganese ions per subunit.</text>
</comment>
<dbReference type="STRING" id="106004.A0A1Y2FXU9"/>
<feature type="binding site" evidence="4">
    <location>
        <position position="176"/>
    </location>
    <ligand>
        <name>Mn(2+)</name>
        <dbReference type="ChEBI" id="CHEBI:29035"/>
        <label>1</label>
    </ligand>
</feature>
<evidence type="ECO:0000313" key="7">
    <source>
        <dbReference type="EMBL" id="ORY88892.1"/>
    </source>
</evidence>
<reference evidence="7 8" key="1">
    <citation type="submission" date="2016-07" db="EMBL/GenBank/DDBJ databases">
        <title>Pervasive Adenine N6-methylation of Active Genes in Fungi.</title>
        <authorList>
            <consortium name="DOE Joint Genome Institute"/>
            <person name="Mondo S.J."/>
            <person name="Dannebaum R.O."/>
            <person name="Kuo R.C."/>
            <person name="Labutti K."/>
            <person name="Haridas S."/>
            <person name="Kuo A."/>
            <person name="Salamov A."/>
            <person name="Ahrendt S.R."/>
            <person name="Lipzen A."/>
            <person name="Sullivan W."/>
            <person name="Andreopoulos W.B."/>
            <person name="Clum A."/>
            <person name="Lindquist E."/>
            <person name="Daum C."/>
            <person name="Ramamoorthy G.K."/>
            <person name="Gryganskyi A."/>
            <person name="Culley D."/>
            <person name="Magnuson J.K."/>
            <person name="James T.Y."/>
            <person name="O'Malley M.A."/>
            <person name="Stajich J.E."/>
            <person name="Spatafora J.W."/>
            <person name="Visel A."/>
            <person name="Grigoriev I.V."/>
        </authorList>
    </citation>
    <scope>NUCLEOTIDE SEQUENCE [LARGE SCALE GENOMIC DNA]</scope>
    <source>
        <strain evidence="7 8">62-1032</strain>
    </source>
</reference>
<dbReference type="PROSITE" id="PS01053">
    <property type="entry name" value="ARGINASE_1"/>
    <property type="match status" value="1"/>
</dbReference>
<dbReference type="PANTHER" id="PTHR11358">
    <property type="entry name" value="ARGINASE/AGMATINASE"/>
    <property type="match status" value="1"/>
</dbReference>
<dbReference type="OrthoDB" id="288726at2759"/>
<sequence>MLLLTALALPLLCAAHKDAWSATYSSEGTKPATPIMYGGFNSFAHLPHYHDGCLGNSSLTFDLAVLGAPFDTLVSFRPGARFGPYAIRSGSRRQRPQRGYHPELRINPYEAGIKWLDCGDVPMSSYDPLLAIDQLQVAYDSLISRPIHTESEVRKIDGLSKDGLKHPRLITMGGDHTIVLPILRSLSSVYGPISVIHLDAHLDTWEPLGIPSETHGTFFHAAAEEGLMGPSIHLGIRTRLSGTDEHDYRHSSMLGFDLITTDALDEMGAVGVAKAVKERVGDNPVYISLDIDVVDPAFAPATGTAESGGWTSREVKRILRGFEGLNIVGADIVEVSPAYDTNAEITAILAADLVHEFGSIMVAGDKKYAARLGKERGKDEL</sequence>
<dbReference type="InterPro" id="IPR023696">
    <property type="entry name" value="Ureohydrolase_dom_sf"/>
</dbReference>
<keyword evidence="8" id="KW-1185">Reference proteome</keyword>
<evidence type="ECO:0000256" key="3">
    <source>
        <dbReference type="ARBA" id="ARBA00022801"/>
    </source>
</evidence>
<organism evidence="7 8">
    <name type="scientific">Leucosporidium creatinivorum</name>
    <dbReference type="NCBI Taxonomy" id="106004"/>
    <lineage>
        <taxon>Eukaryota</taxon>
        <taxon>Fungi</taxon>
        <taxon>Dikarya</taxon>
        <taxon>Basidiomycota</taxon>
        <taxon>Pucciniomycotina</taxon>
        <taxon>Microbotryomycetes</taxon>
        <taxon>Leucosporidiales</taxon>
        <taxon>Leucosporidium</taxon>
    </lineage>
</organism>
<dbReference type="GO" id="GO:0033389">
    <property type="term" value="P:putrescine biosynthetic process from arginine, via agmatine"/>
    <property type="evidence" value="ECO:0007669"/>
    <property type="project" value="TreeGrafter"/>
</dbReference>
<dbReference type="InterPro" id="IPR020855">
    <property type="entry name" value="Ureohydrolase_Mn_BS"/>
</dbReference>
<dbReference type="Gene3D" id="3.40.800.10">
    <property type="entry name" value="Ureohydrolase domain"/>
    <property type="match status" value="1"/>
</dbReference>
<dbReference type="EMBL" id="MCGR01000008">
    <property type="protein sequence ID" value="ORY88892.1"/>
    <property type="molecule type" value="Genomic_DNA"/>
</dbReference>
<feature type="chain" id="PRO_5012802038" evidence="6">
    <location>
        <begin position="16"/>
        <end position="381"/>
    </location>
</feature>
<evidence type="ECO:0000256" key="5">
    <source>
        <dbReference type="RuleBase" id="RU003684"/>
    </source>
</evidence>
<evidence type="ECO:0000256" key="2">
    <source>
        <dbReference type="ARBA" id="ARBA00022723"/>
    </source>
</evidence>
<dbReference type="FunFam" id="3.40.800.10:FF:000014">
    <property type="entry name" value="Arginase family protein"/>
    <property type="match status" value="1"/>
</dbReference>
<keyword evidence="3 5" id="KW-0378">Hydrolase</keyword>
<comment type="similarity">
    <text evidence="1">Belongs to the arginase family. Agmatinase subfamily.</text>
</comment>
<dbReference type="Proteomes" id="UP000193467">
    <property type="component" value="Unassembled WGS sequence"/>
</dbReference>
<name>A0A1Y2FXU9_9BASI</name>
<feature type="binding site" evidence="4">
    <location>
        <position position="201"/>
    </location>
    <ligand>
        <name>Mn(2+)</name>
        <dbReference type="ChEBI" id="CHEBI:29035"/>
        <label>1</label>
    </ligand>
</feature>
<evidence type="ECO:0000256" key="6">
    <source>
        <dbReference type="SAM" id="SignalP"/>
    </source>
</evidence>
<evidence type="ECO:0000256" key="4">
    <source>
        <dbReference type="PIRSR" id="PIRSR036979-1"/>
    </source>
</evidence>
<dbReference type="PROSITE" id="PS51409">
    <property type="entry name" value="ARGINASE_2"/>
    <property type="match status" value="1"/>
</dbReference>
<evidence type="ECO:0000313" key="8">
    <source>
        <dbReference type="Proteomes" id="UP000193467"/>
    </source>
</evidence>
<accession>A0A1Y2FXU9</accession>
<keyword evidence="6" id="KW-0732">Signal</keyword>
<dbReference type="GO" id="GO:0008783">
    <property type="term" value="F:agmatinase activity"/>
    <property type="evidence" value="ECO:0007669"/>
    <property type="project" value="TreeGrafter"/>
</dbReference>
<dbReference type="InParanoid" id="A0A1Y2FXU9"/>
<evidence type="ECO:0000256" key="1">
    <source>
        <dbReference type="ARBA" id="ARBA00009227"/>
    </source>
</evidence>
<proteinExistence type="inferred from homology"/>
<feature type="signal peptide" evidence="6">
    <location>
        <begin position="1"/>
        <end position="15"/>
    </location>
</feature>
<keyword evidence="2 4" id="KW-0479">Metal-binding</keyword>
<dbReference type="PANTHER" id="PTHR11358:SF26">
    <property type="entry name" value="GUANIDINO ACID HYDROLASE, MITOCHONDRIAL"/>
    <property type="match status" value="1"/>
</dbReference>
<gene>
    <name evidence="7" type="ORF">BCR35DRAFT_301256</name>
</gene>
<keyword evidence="4" id="KW-0464">Manganese</keyword>
<comment type="caution">
    <text evidence="7">The sequence shown here is derived from an EMBL/GenBank/DDBJ whole genome shotgun (WGS) entry which is preliminary data.</text>
</comment>
<dbReference type="PIRSF" id="PIRSF036979">
    <property type="entry name" value="Arginase"/>
    <property type="match status" value="1"/>
</dbReference>
<feature type="binding site" evidence="4">
    <location>
        <position position="290"/>
    </location>
    <ligand>
        <name>Mn(2+)</name>
        <dbReference type="ChEBI" id="CHEBI:29035"/>
        <label>1</label>
    </ligand>
</feature>
<protein>
    <submittedName>
        <fullName evidence="7">Arginase family-domain-containing protein</fullName>
    </submittedName>
</protein>
<dbReference type="AlphaFoldDB" id="A0A1Y2FXU9"/>